<evidence type="ECO:0000256" key="12">
    <source>
        <dbReference type="SAM" id="SignalP"/>
    </source>
</evidence>
<feature type="signal peptide" evidence="12">
    <location>
        <begin position="1"/>
        <end position="24"/>
    </location>
</feature>
<dbReference type="PROSITE" id="PS50011">
    <property type="entry name" value="PROTEIN_KINASE_DOM"/>
    <property type="match status" value="1"/>
</dbReference>
<reference evidence="15" key="1">
    <citation type="submission" date="2024-07" db="EMBL/GenBank/DDBJ databases">
        <title>Two chromosome-level genome assemblies of Korean endemic species Abeliophyllum distichum and Forsythia ovata (Oleaceae).</title>
        <authorList>
            <person name="Jang H."/>
        </authorList>
    </citation>
    <scope>NUCLEOTIDE SEQUENCE [LARGE SCALE GENOMIC DNA]</scope>
</reference>
<dbReference type="InterPro" id="IPR001611">
    <property type="entry name" value="Leu-rich_rpt"/>
</dbReference>
<dbReference type="Pfam" id="PF00069">
    <property type="entry name" value="Pkinase"/>
    <property type="match status" value="1"/>
</dbReference>
<name>A0ABD1TRZ4_9LAMI</name>
<dbReference type="InterPro" id="IPR011009">
    <property type="entry name" value="Kinase-like_dom_sf"/>
</dbReference>
<comment type="caution">
    <text evidence="14">The sequence shown here is derived from an EMBL/GenBank/DDBJ whole genome shotgun (WGS) entry which is preliminary data.</text>
</comment>
<dbReference type="PANTHER" id="PTHR48056:SF75">
    <property type="entry name" value="LEUCINE-RICH REPEAT RECEPTOR-LIKE SERINE_THREONINE_TYROSINE-PROTEIN KINASE SOBIR1"/>
    <property type="match status" value="1"/>
</dbReference>
<organism evidence="14 15">
    <name type="scientific">Forsythia ovata</name>
    <dbReference type="NCBI Taxonomy" id="205694"/>
    <lineage>
        <taxon>Eukaryota</taxon>
        <taxon>Viridiplantae</taxon>
        <taxon>Streptophyta</taxon>
        <taxon>Embryophyta</taxon>
        <taxon>Tracheophyta</taxon>
        <taxon>Spermatophyta</taxon>
        <taxon>Magnoliopsida</taxon>
        <taxon>eudicotyledons</taxon>
        <taxon>Gunneridae</taxon>
        <taxon>Pentapetalae</taxon>
        <taxon>asterids</taxon>
        <taxon>lamiids</taxon>
        <taxon>Lamiales</taxon>
        <taxon>Oleaceae</taxon>
        <taxon>Forsythieae</taxon>
        <taxon>Forsythia</taxon>
    </lineage>
</organism>
<dbReference type="Gene3D" id="1.10.510.10">
    <property type="entry name" value="Transferase(Phosphotransferase) domain 1"/>
    <property type="match status" value="1"/>
</dbReference>
<keyword evidence="3 11" id="KW-0812">Transmembrane</keyword>
<evidence type="ECO:0000256" key="9">
    <source>
        <dbReference type="ARBA" id="ARBA00023180"/>
    </source>
</evidence>
<feature type="region of interest" description="Disordered" evidence="10">
    <location>
        <begin position="233"/>
        <end position="271"/>
    </location>
</feature>
<dbReference type="AlphaFoldDB" id="A0ABD1TRZ4"/>
<dbReference type="SMART" id="SM00220">
    <property type="entry name" value="S_TKc"/>
    <property type="match status" value="1"/>
</dbReference>
<dbReference type="Gene3D" id="3.30.200.20">
    <property type="entry name" value="Phosphorylase Kinase, domain 1"/>
    <property type="match status" value="1"/>
</dbReference>
<keyword evidence="5" id="KW-0677">Repeat</keyword>
<dbReference type="FunFam" id="1.10.510.10:FF:000479">
    <property type="entry name" value="Leucine-rich repeat receptor-like protein kinase"/>
    <property type="match status" value="1"/>
</dbReference>
<feature type="transmembrane region" description="Helical" evidence="11">
    <location>
        <begin position="279"/>
        <end position="311"/>
    </location>
</feature>
<dbReference type="SUPFAM" id="SSF56112">
    <property type="entry name" value="Protein kinase-like (PK-like)"/>
    <property type="match status" value="1"/>
</dbReference>
<keyword evidence="2" id="KW-0433">Leucine-rich repeat</keyword>
<keyword evidence="6 11" id="KW-1133">Transmembrane helix</keyword>
<gene>
    <name evidence="14" type="ORF">Fot_29460</name>
</gene>
<dbReference type="FunFam" id="3.80.10.10:FF:000041">
    <property type="entry name" value="LRR receptor-like serine/threonine-protein kinase ERECTA"/>
    <property type="match status" value="1"/>
</dbReference>
<evidence type="ECO:0000256" key="2">
    <source>
        <dbReference type="ARBA" id="ARBA00022614"/>
    </source>
</evidence>
<evidence type="ECO:0000256" key="4">
    <source>
        <dbReference type="ARBA" id="ARBA00022729"/>
    </source>
</evidence>
<evidence type="ECO:0000256" key="8">
    <source>
        <dbReference type="ARBA" id="ARBA00023170"/>
    </source>
</evidence>
<keyword evidence="15" id="KW-1185">Reference proteome</keyword>
<evidence type="ECO:0000256" key="10">
    <source>
        <dbReference type="SAM" id="MobiDB-lite"/>
    </source>
</evidence>
<evidence type="ECO:0000256" key="7">
    <source>
        <dbReference type="ARBA" id="ARBA00023136"/>
    </source>
</evidence>
<dbReference type="SUPFAM" id="SSF52058">
    <property type="entry name" value="L domain-like"/>
    <property type="match status" value="1"/>
</dbReference>
<sequence length="744" mass="83036">MASTPSKFHLFLFFLCTLILLVQSKLSLDSSDHEAILLIQKDLGIHSQRRSPCNSAGIFCEWRFTNNSYVLKVTRLVFESQNLKERISPAIGKLSELKELSLPNNKISGEIPTEIVDCQKLEILNLGKNQFSGEVPEGLSSLIRLRVLDISSNKFSGNLRFLKYFPNLEKLSLADNLFAGKVPSSLRSFRNLRFMNISGNSLLEGPLPVMNQLEYLSSGLIDQENVPKRYSFAEKSPGRNQTSAMAPYSSKGLNGSDAEAPSPMVATPHKHKKKKKRKVLGWVLGFLAGAVAGSVSGLVFSLLFKFILFLIRGRKKETSLAIFSQMIKNPEDLAFLEKEDGLNGLNIIGRGGCGEVYKATLPGTNGKEIAIKKIIQPPRDAEELAEEDSKLLNKKMRQIRSEIQTVGQIRHRNLLPLLAHLPRPDCHYLVYEYMKNGSLHDVLQAVSEGRRELDWLARYKIALGVAAGLEYLHMNHTPRIIHRDLKPANVLLDDEMEARIADFGLAKAVPEANTHVTTSNVAGTAGFIAPEYHQTLKFTEKCDIYSFGVLLGVLTMGKFPSDNFFQHTDEMNLVKWMRNVMTSDDPKRAIDPMLLGNGYEEQILLVLKIACFCTLDKPKERPDSKEAGSMTYDEEEFIPPECNLSDSNNEVDDYSFLYDTNPLERVAVRLNTDPTIELDATGIEELESNDGHCPSGDDANLICTRVDNNIGHFLLVLSAKETCEANSQAPAPAFPTRNQLIVFD</sequence>
<evidence type="ECO:0000256" key="6">
    <source>
        <dbReference type="ARBA" id="ARBA00022989"/>
    </source>
</evidence>
<dbReference type="InterPro" id="IPR050647">
    <property type="entry name" value="Plant_LRR-RLKs"/>
</dbReference>
<keyword evidence="7 11" id="KW-0472">Membrane</keyword>
<evidence type="ECO:0000256" key="1">
    <source>
        <dbReference type="ARBA" id="ARBA00004167"/>
    </source>
</evidence>
<feature type="chain" id="PRO_5044782874" evidence="12">
    <location>
        <begin position="25"/>
        <end position="744"/>
    </location>
</feature>
<dbReference type="EMBL" id="JBFOLJ010000008">
    <property type="protein sequence ID" value="KAL2515489.1"/>
    <property type="molecule type" value="Genomic_DNA"/>
</dbReference>
<feature type="domain" description="Protein kinase" evidence="13">
    <location>
        <begin position="342"/>
        <end position="638"/>
    </location>
</feature>
<evidence type="ECO:0000256" key="3">
    <source>
        <dbReference type="ARBA" id="ARBA00022692"/>
    </source>
</evidence>
<keyword evidence="9" id="KW-0325">Glycoprotein</keyword>
<dbReference type="Pfam" id="PF00560">
    <property type="entry name" value="LRR_1"/>
    <property type="match status" value="2"/>
</dbReference>
<dbReference type="GO" id="GO:0016020">
    <property type="term" value="C:membrane"/>
    <property type="evidence" value="ECO:0007669"/>
    <property type="project" value="UniProtKB-SubCell"/>
</dbReference>
<evidence type="ECO:0000313" key="15">
    <source>
        <dbReference type="Proteomes" id="UP001604277"/>
    </source>
</evidence>
<protein>
    <submittedName>
        <fullName evidence="14">Leucine-rich repeat receptor-like serine/threonine/tyrosine-protein kinase SOBIR1</fullName>
    </submittedName>
</protein>
<accession>A0ABD1TRZ4</accession>
<comment type="subcellular location">
    <subcellularLocation>
        <location evidence="1">Membrane</location>
        <topology evidence="1">Single-pass membrane protein</topology>
    </subcellularLocation>
</comment>
<proteinExistence type="predicted"/>
<dbReference type="InterPro" id="IPR000719">
    <property type="entry name" value="Prot_kinase_dom"/>
</dbReference>
<keyword evidence="8" id="KW-0675">Receptor</keyword>
<evidence type="ECO:0000313" key="14">
    <source>
        <dbReference type="EMBL" id="KAL2515489.1"/>
    </source>
</evidence>
<dbReference type="InterPro" id="IPR008271">
    <property type="entry name" value="Ser/Thr_kinase_AS"/>
</dbReference>
<evidence type="ECO:0000256" key="5">
    <source>
        <dbReference type="ARBA" id="ARBA00022737"/>
    </source>
</evidence>
<evidence type="ECO:0000259" key="13">
    <source>
        <dbReference type="PROSITE" id="PS50011"/>
    </source>
</evidence>
<dbReference type="PANTHER" id="PTHR48056">
    <property type="entry name" value="LRR RECEPTOR-LIKE SERINE/THREONINE-PROTEIN KINASE-RELATED"/>
    <property type="match status" value="1"/>
</dbReference>
<evidence type="ECO:0000256" key="11">
    <source>
        <dbReference type="SAM" id="Phobius"/>
    </source>
</evidence>
<dbReference type="InterPro" id="IPR032675">
    <property type="entry name" value="LRR_dom_sf"/>
</dbReference>
<dbReference type="PROSITE" id="PS00108">
    <property type="entry name" value="PROTEIN_KINASE_ST"/>
    <property type="match status" value="1"/>
</dbReference>
<keyword evidence="4 12" id="KW-0732">Signal</keyword>
<dbReference type="Proteomes" id="UP001604277">
    <property type="component" value="Unassembled WGS sequence"/>
</dbReference>
<dbReference type="Gene3D" id="3.80.10.10">
    <property type="entry name" value="Ribonuclease Inhibitor"/>
    <property type="match status" value="2"/>
</dbReference>